<name>A0A6N8IJG9_9ACTN</name>
<evidence type="ECO:0000256" key="2">
    <source>
        <dbReference type="ARBA" id="ARBA00023015"/>
    </source>
</evidence>
<keyword evidence="4" id="KW-0804">Transcription</keyword>
<dbReference type="InterPro" id="IPR050536">
    <property type="entry name" value="DtxR_MntR_Metal-Reg"/>
</dbReference>
<dbReference type="GO" id="GO:0046983">
    <property type="term" value="F:protein dimerization activity"/>
    <property type="evidence" value="ECO:0007669"/>
    <property type="project" value="InterPro"/>
</dbReference>
<evidence type="ECO:0000259" key="6">
    <source>
        <dbReference type="PROSITE" id="PS50944"/>
    </source>
</evidence>
<reference evidence="7 8" key="1">
    <citation type="submission" date="2019-11" db="EMBL/GenBank/DDBJ databases">
        <title>Whole genome shotgun sequencing (WGS) data from Adlercreutzia equolifaciens ResAG-91, Eggerthella lenta MRI-F36, MRI-F37, MRI-F40, ResAG-49, ResAG-88, ResAG-121, ResAG-145, and Gordonibacter sp. ResAG-5, ResAG-26, ResAG-43, ResAG-50, ResAG-59.</title>
        <authorList>
            <person name="Stoll D.A."/>
            <person name="Danylec N."/>
            <person name="Franz C.M.A.P."/>
            <person name="Huch M."/>
        </authorList>
    </citation>
    <scope>NUCLEOTIDE SEQUENCE [LARGE SCALE GENOMIC DNA]</scope>
    <source>
        <strain evidence="7 8">ResAG-59</strain>
    </source>
</reference>
<gene>
    <name evidence="7" type="ORF">GO738_09340</name>
</gene>
<feature type="domain" description="HTH dtxR-type" evidence="6">
    <location>
        <begin position="1"/>
        <end position="64"/>
    </location>
</feature>
<dbReference type="Gene3D" id="1.10.10.10">
    <property type="entry name" value="Winged helix-like DNA-binding domain superfamily/Winged helix DNA-binding domain"/>
    <property type="match status" value="1"/>
</dbReference>
<proteinExistence type="inferred from homology"/>
<dbReference type="GO" id="GO:0003700">
    <property type="term" value="F:DNA-binding transcription factor activity"/>
    <property type="evidence" value="ECO:0007669"/>
    <property type="project" value="InterPro"/>
</dbReference>
<feature type="region of interest" description="Disordered" evidence="5">
    <location>
        <begin position="121"/>
        <end position="148"/>
    </location>
</feature>
<keyword evidence="3" id="KW-0238">DNA-binding</keyword>
<dbReference type="InterPro" id="IPR022687">
    <property type="entry name" value="HTH_DTXR"/>
</dbReference>
<keyword evidence="8" id="KW-1185">Reference proteome</keyword>
<sequence length="148" mass="15816">MAYSESTEDYLEAILRLGEGLPVVRQVDVAGFMGFSKASVCKAVPRLAREGLVECGRHGALVLTPSGRAVAERVYERHRFFSGLLERLGVDEETAQADACRMEHALSEESFAALRRMVEGAGSEGSGGRPAALLRERGGGGVARHAAK</sequence>
<dbReference type="InterPro" id="IPR036388">
    <property type="entry name" value="WH-like_DNA-bd_sf"/>
</dbReference>
<dbReference type="Pfam" id="PF01325">
    <property type="entry name" value="Fe_dep_repress"/>
    <property type="match status" value="1"/>
</dbReference>
<dbReference type="PROSITE" id="PS50944">
    <property type="entry name" value="HTH_DTXR"/>
    <property type="match status" value="1"/>
</dbReference>
<dbReference type="PANTHER" id="PTHR33238">
    <property type="entry name" value="IRON (METAL) DEPENDENT REPRESSOR, DTXR FAMILY"/>
    <property type="match status" value="1"/>
</dbReference>
<evidence type="ECO:0000256" key="5">
    <source>
        <dbReference type="SAM" id="MobiDB-lite"/>
    </source>
</evidence>
<dbReference type="GO" id="GO:0046914">
    <property type="term" value="F:transition metal ion binding"/>
    <property type="evidence" value="ECO:0007669"/>
    <property type="project" value="InterPro"/>
</dbReference>
<comment type="caution">
    <text evidence="7">The sequence shown here is derived from an EMBL/GenBank/DDBJ whole genome shotgun (WGS) entry which is preliminary data.</text>
</comment>
<protein>
    <submittedName>
        <fullName evidence="7">Metal-dependent transcriptional regulator</fullName>
    </submittedName>
</protein>
<dbReference type="PANTHER" id="PTHR33238:SF7">
    <property type="entry name" value="IRON-DEPENDENT TRANSCRIPTIONAL REGULATOR"/>
    <property type="match status" value="1"/>
</dbReference>
<dbReference type="SUPFAM" id="SSF47979">
    <property type="entry name" value="Iron-dependent repressor protein, dimerization domain"/>
    <property type="match status" value="1"/>
</dbReference>
<evidence type="ECO:0000313" key="7">
    <source>
        <dbReference type="EMBL" id="MVN15540.1"/>
    </source>
</evidence>
<dbReference type="Proteomes" id="UP000468327">
    <property type="component" value="Unassembled WGS sequence"/>
</dbReference>
<dbReference type="EMBL" id="WPOC01000013">
    <property type="protein sequence ID" value="MVN15540.1"/>
    <property type="molecule type" value="Genomic_DNA"/>
</dbReference>
<accession>A0A6N8IJG9</accession>
<keyword evidence="2" id="KW-0805">Transcription regulation</keyword>
<dbReference type="InterPro" id="IPR036421">
    <property type="entry name" value="Fe_dep_repressor_sf"/>
</dbReference>
<dbReference type="Gene3D" id="1.10.60.10">
    <property type="entry name" value="Iron dependent repressor, metal binding and dimerisation domain"/>
    <property type="match status" value="1"/>
</dbReference>
<evidence type="ECO:0000256" key="3">
    <source>
        <dbReference type="ARBA" id="ARBA00023125"/>
    </source>
</evidence>
<dbReference type="SUPFAM" id="SSF46785">
    <property type="entry name" value="Winged helix' DNA-binding domain"/>
    <property type="match status" value="1"/>
</dbReference>
<dbReference type="GO" id="GO:0003677">
    <property type="term" value="F:DNA binding"/>
    <property type="evidence" value="ECO:0007669"/>
    <property type="project" value="UniProtKB-KW"/>
</dbReference>
<comment type="similarity">
    <text evidence="1">Belongs to the DtxR/MntR family.</text>
</comment>
<dbReference type="AlphaFoldDB" id="A0A6N8IJG9"/>
<dbReference type="Pfam" id="PF02742">
    <property type="entry name" value="Fe_dep_repr_C"/>
    <property type="match status" value="1"/>
</dbReference>
<evidence type="ECO:0000256" key="1">
    <source>
        <dbReference type="ARBA" id="ARBA00007871"/>
    </source>
</evidence>
<organism evidence="7 8">
    <name type="scientific">Gordonibacter urolithinfaciens</name>
    <dbReference type="NCBI Taxonomy" id="1335613"/>
    <lineage>
        <taxon>Bacteria</taxon>
        <taxon>Bacillati</taxon>
        <taxon>Actinomycetota</taxon>
        <taxon>Coriobacteriia</taxon>
        <taxon>Eggerthellales</taxon>
        <taxon>Eggerthellaceae</taxon>
        <taxon>Gordonibacter</taxon>
    </lineage>
</organism>
<evidence type="ECO:0000313" key="8">
    <source>
        <dbReference type="Proteomes" id="UP000468327"/>
    </source>
</evidence>
<evidence type="ECO:0000256" key="4">
    <source>
        <dbReference type="ARBA" id="ARBA00023163"/>
    </source>
</evidence>
<dbReference type="InterPro" id="IPR036390">
    <property type="entry name" value="WH_DNA-bd_sf"/>
</dbReference>
<dbReference type="InterPro" id="IPR001367">
    <property type="entry name" value="Fe_dep_repressor"/>
</dbReference>
<dbReference type="SMART" id="SM00529">
    <property type="entry name" value="HTH_DTXR"/>
    <property type="match status" value="1"/>
</dbReference>
<dbReference type="InterPro" id="IPR022689">
    <property type="entry name" value="Iron_dep_repressor"/>
</dbReference>